<evidence type="ECO:0000313" key="4">
    <source>
        <dbReference type="EMBL" id="CAL4954198.1"/>
    </source>
</evidence>
<dbReference type="SMART" id="SM00257">
    <property type="entry name" value="LysM"/>
    <property type="match status" value="1"/>
</dbReference>
<evidence type="ECO:0000259" key="3">
    <source>
        <dbReference type="PROSITE" id="PS51782"/>
    </source>
</evidence>
<dbReference type="AlphaFoldDB" id="A0ABC8Z214"/>
<protein>
    <recommendedName>
        <fullName evidence="3">LysM domain-containing protein</fullName>
    </recommendedName>
</protein>
<dbReference type="EMBL" id="OZ075128">
    <property type="protein sequence ID" value="CAL4954198.1"/>
    <property type="molecule type" value="Genomic_DNA"/>
</dbReference>
<organism evidence="4 5">
    <name type="scientific">Urochloa decumbens</name>
    <dbReference type="NCBI Taxonomy" id="240449"/>
    <lineage>
        <taxon>Eukaryota</taxon>
        <taxon>Viridiplantae</taxon>
        <taxon>Streptophyta</taxon>
        <taxon>Embryophyta</taxon>
        <taxon>Tracheophyta</taxon>
        <taxon>Spermatophyta</taxon>
        <taxon>Magnoliopsida</taxon>
        <taxon>Liliopsida</taxon>
        <taxon>Poales</taxon>
        <taxon>Poaceae</taxon>
        <taxon>PACMAD clade</taxon>
        <taxon>Panicoideae</taxon>
        <taxon>Panicodae</taxon>
        <taxon>Paniceae</taxon>
        <taxon>Melinidinae</taxon>
        <taxon>Urochloa</taxon>
    </lineage>
</organism>
<dbReference type="PROSITE" id="PS51782">
    <property type="entry name" value="LYSM"/>
    <property type="match status" value="1"/>
</dbReference>
<dbReference type="PANTHER" id="PTHR34997:SF8">
    <property type="entry name" value="LYSM DOMAIN-CONTAINING PROTEIN"/>
    <property type="match status" value="1"/>
</dbReference>
<reference evidence="4" key="1">
    <citation type="submission" date="2024-10" db="EMBL/GenBank/DDBJ databases">
        <authorList>
            <person name="Ryan C."/>
        </authorList>
    </citation>
    <scope>NUCLEOTIDE SEQUENCE [LARGE SCALE GENOMIC DNA]</scope>
</reference>
<name>A0ABC8Z214_9POAL</name>
<sequence length="106" mass="11852">MASRGTTALVFERTDTDCVVSINREESYKHLSQRNRYRSVTLADAAPPASPLICKIAYGIKERETCFAVAQTTGLPLKKFLRFNPNINCNNLFIGQWVCLFAVHAA</sequence>
<dbReference type="InterPro" id="IPR036779">
    <property type="entry name" value="LysM_dom_sf"/>
</dbReference>
<gene>
    <name evidence="4" type="ORF">URODEC1_LOCUS40662</name>
</gene>
<dbReference type="Pfam" id="PF01476">
    <property type="entry name" value="LysM"/>
    <property type="match status" value="1"/>
</dbReference>
<keyword evidence="2" id="KW-0843">Virulence</keyword>
<dbReference type="GO" id="GO:0008061">
    <property type="term" value="F:chitin binding"/>
    <property type="evidence" value="ECO:0007669"/>
    <property type="project" value="UniProtKB-KW"/>
</dbReference>
<proteinExistence type="predicted"/>
<evidence type="ECO:0000256" key="1">
    <source>
        <dbReference type="ARBA" id="ARBA00022669"/>
    </source>
</evidence>
<feature type="domain" description="LysM" evidence="3">
    <location>
        <begin position="56"/>
        <end position="100"/>
    </location>
</feature>
<keyword evidence="1" id="KW-0147">Chitin-binding</keyword>
<evidence type="ECO:0000256" key="2">
    <source>
        <dbReference type="ARBA" id="ARBA00023026"/>
    </source>
</evidence>
<dbReference type="CDD" id="cd00118">
    <property type="entry name" value="LysM"/>
    <property type="match status" value="1"/>
</dbReference>
<dbReference type="Gene3D" id="3.10.350.10">
    <property type="entry name" value="LysM domain"/>
    <property type="match status" value="1"/>
</dbReference>
<accession>A0ABC8Z214</accession>
<keyword evidence="5" id="KW-1185">Reference proteome</keyword>
<dbReference type="Proteomes" id="UP001497457">
    <property type="component" value="Chromosome 18b"/>
</dbReference>
<dbReference type="SUPFAM" id="SSF54106">
    <property type="entry name" value="LysM domain"/>
    <property type="match status" value="1"/>
</dbReference>
<evidence type="ECO:0000313" key="5">
    <source>
        <dbReference type="Proteomes" id="UP001497457"/>
    </source>
</evidence>
<dbReference type="InterPro" id="IPR052210">
    <property type="entry name" value="LysM1-like"/>
</dbReference>
<dbReference type="InterPro" id="IPR018392">
    <property type="entry name" value="LysM"/>
</dbReference>
<dbReference type="PANTHER" id="PTHR34997">
    <property type="entry name" value="AM15"/>
    <property type="match status" value="1"/>
</dbReference>